<dbReference type="FunCoup" id="A0A2K1J7Q7">
    <property type="interactions" value="981"/>
</dbReference>
<evidence type="ECO:0000313" key="1">
    <source>
        <dbReference type="EMBL" id="PNR37547.1"/>
    </source>
</evidence>
<dbReference type="SUPFAM" id="SSF53335">
    <property type="entry name" value="S-adenosyl-L-methionine-dependent methyltransferases"/>
    <property type="match status" value="1"/>
</dbReference>
<dbReference type="CDD" id="cd02440">
    <property type="entry name" value="AdoMet_MTases"/>
    <property type="match status" value="1"/>
</dbReference>
<sequence length="384" mass="43558">MEKQEEVEADELGWQDKVHVMSDVHVGCVPKVTSCMTIFCIAQPVSAPSGSDNCARKRWDPETCFEERELKNVEYEGDGCVGNIGAHDDNGDLILLRRPKRHRRIRSITSQEAITIYHQLTTPLPTVGLQIWRGALLLADFILDTQRSSQLFHDVNAIELGAGTGITGIVMAKTAKRIFITDRDADILDNCTRNVLANSSLCPNGEGSVQVRKLDWLQPWPPVASCDIEDRGEQEVVWDETAYFWSDEDLEDAKSASVLLAGDVVYSPELTKAFFEILDKIMAFGSKKTLFLTLEKRFNFSVDELDVVAHGYNHFRSYFHIRGACKGLTLQDASVPNKPQWKFEGRKIPTEQVQKYIVEYERGKDLELWEITRCQCQEQCDKSY</sequence>
<dbReference type="InterPro" id="IPR038899">
    <property type="entry name" value="METTL22"/>
</dbReference>
<name>A0A2K1J7Q7_PHYPA</name>
<dbReference type="OrthoDB" id="46564at2759"/>
<dbReference type="InterPro" id="IPR029063">
    <property type="entry name" value="SAM-dependent_MTases_sf"/>
</dbReference>
<dbReference type="AlphaFoldDB" id="A0A2K1J7Q7"/>
<accession>A0A2K1J7Q7</accession>
<reference evidence="1 3" key="2">
    <citation type="journal article" date="2018" name="Plant J.">
        <title>The Physcomitrella patens chromosome-scale assembly reveals moss genome structure and evolution.</title>
        <authorList>
            <person name="Lang D."/>
            <person name="Ullrich K.K."/>
            <person name="Murat F."/>
            <person name="Fuchs J."/>
            <person name="Jenkins J."/>
            <person name="Haas F.B."/>
            <person name="Piednoel M."/>
            <person name="Gundlach H."/>
            <person name="Van Bel M."/>
            <person name="Meyberg R."/>
            <person name="Vives C."/>
            <person name="Morata J."/>
            <person name="Symeonidi A."/>
            <person name="Hiss M."/>
            <person name="Muchero W."/>
            <person name="Kamisugi Y."/>
            <person name="Saleh O."/>
            <person name="Blanc G."/>
            <person name="Decker E.L."/>
            <person name="van Gessel N."/>
            <person name="Grimwood J."/>
            <person name="Hayes R.D."/>
            <person name="Graham S.W."/>
            <person name="Gunter L.E."/>
            <person name="McDaniel S.F."/>
            <person name="Hoernstein S.N.W."/>
            <person name="Larsson A."/>
            <person name="Li F.W."/>
            <person name="Perroud P.F."/>
            <person name="Phillips J."/>
            <person name="Ranjan P."/>
            <person name="Rokshar D.S."/>
            <person name="Rothfels C.J."/>
            <person name="Schneider L."/>
            <person name="Shu S."/>
            <person name="Stevenson D.W."/>
            <person name="Thummler F."/>
            <person name="Tillich M."/>
            <person name="Villarreal Aguilar J.C."/>
            <person name="Widiez T."/>
            <person name="Wong G.K."/>
            <person name="Wymore A."/>
            <person name="Zhang Y."/>
            <person name="Zimmer A.D."/>
            <person name="Quatrano R.S."/>
            <person name="Mayer K.F.X."/>
            <person name="Goodstein D."/>
            <person name="Casacuberta J.M."/>
            <person name="Vandepoele K."/>
            <person name="Reski R."/>
            <person name="Cuming A.C."/>
            <person name="Tuskan G.A."/>
            <person name="Maumus F."/>
            <person name="Salse J."/>
            <person name="Schmutz J."/>
            <person name="Rensing S.A."/>
        </authorList>
    </citation>
    <scope>NUCLEOTIDE SEQUENCE [LARGE SCALE GENOMIC DNA]</scope>
    <source>
        <strain evidence="2 3">cv. Gransden 2004</strain>
    </source>
</reference>
<dbReference type="KEGG" id="ppp:112293367"/>
<dbReference type="FunFam" id="3.40.50.150:FF:000989">
    <property type="match status" value="1"/>
</dbReference>
<dbReference type="InterPro" id="IPR019410">
    <property type="entry name" value="Methyltransf_16"/>
</dbReference>
<reference evidence="2" key="3">
    <citation type="submission" date="2020-12" db="UniProtKB">
        <authorList>
            <consortium name="EnsemblPlants"/>
        </authorList>
    </citation>
    <scope>IDENTIFICATION</scope>
</reference>
<dbReference type="GeneID" id="112293367"/>
<dbReference type="PANTHER" id="PTHR23108">
    <property type="entry name" value="METHYLTRANSFERASE-RELATED"/>
    <property type="match status" value="1"/>
</dbReference>
<dbReference type="EMBL" id="ABEU02000016">
    <property type="protein sequence ID" value="PNR37547.1"/>
    <property type="molecule type" value="Genomic_DNA"/>
</dbReference>
<protein>
    <recommendedName>
        <fullName evidence="4">Methyltransferase-like protein 22</fullName>
    </recommendedName>
</protein>
<dbReference type="RefSeq" id="XP_024398450.1">
    <property type="nucleotide sequence ID" value="XM_024542682.2"/>
</dbReference>
<dbReference type="Gramene" id="Pp3c16_8290V3.1">
    <property type="protein sequence ID" value="Pp3c16_8290V3.1"/>
    <property type="gene ID" value="Pp3c16_8290"/>
</dbReference>
<dbReference type="PaxDb" id="3218-PP1S194_169V6.1"/>
<evidence type="ECO:0000313" key="3">
    <source>
        <dbReference type="Proteomes" id="UP000006727"/>
    </source>
</evidence>
<dbReference type="PANTHER" id="PTHR23108:SF0">
    <property type="entry name" value="METHYLTRANSFERASE-LIKE PROTEIN 22"/>
    <property type="match status" value="1"/>
</dbReference>
<keyword evidence="3" id="KW-1185">Reference proteome</keyword>
<dbReference type="Gene3D" id="3.40.50.150">
    <property type="entry name" value="Vaccinia Virus protein VP39"/>
    <property type="match status" value="1"/>
</dbReference>
<dbReference type="Proteomes" id="UP000006727">
    <property type="component" value="Chromosome 16"/>
</dbReference>
<gene>
    <name evidence="2" type="primary">LOC112293367</name>
    <name evidence="1" type="ORF">PHYPA_020656</name>
</gene>
<organism evidence="1">
    <name type="scientific">Physcomitrium patens</name>
    <name type="common">Spreading-leaved earth moss</name>
    <name type="synonym">Physcomitrella patens</name>
    <dbReference type="NCBI Taxonomy" id="3218"/>
    <lineage>
        <taxon>Eukaryota</taxon>
        <taxon>Viridiplantae</taxon>
        <taxon>Streptophyta</taxon>
        <taxon>Embryophyta</taxon>
        <taxon>Bryophyta</taxon>
        <taxon>Bryophytina</taxon>
        <taxon>Bryopsida</taxon>
        <taxon>Funariidae</taxon>
        <taxon>Funariales</taxon>
        <taxon>Funariaceae</taxon>
        <taxon>Physcomitrium</taxon>
    </lineage>
</organism>
<reference evidence="1 3" key="1">
    <citation type="journal article" date="2008" name="Science">
        <title>The Physcomitrella genome reveals evolutionary insights into the conquest of land by plants.</title>
        <authorList>
            <person name="Rensing S."/>
            <person name="Lang D."/>
            <person name="Zimmer A."/>
            <person name="Terry A."/>
            <person name="Salamov A."/>
            <person name="Shapiro H."/>
            <person name="Nishiyama T."/>
            <person name="Perroud P.-F."/>
            <person name="Lindquist E."/>
            <person name="Kamisugi Y."/>
            <person name="Tanahashi T."/>
            <person name="Sakakibara K."/>
            <person name="Fujita T."/>
            <person name="Oishi K."/>
            <person name="Shin-I T."/>
            <person name="Kuroki Y."/>
            <person name="Toyoda A."/>
            <person name="Suzuki Y."/>
            <person name="Hashimoto A."/>
            <person name="Yamaguchi K."/>
            <person name="Sugano A."/>
            <person name="Kohara Y."/>
            <person name="Fujiyama A."/>
            <person name="Anterola A."/>
            <person name="Aoki S."/>
            <person name="Ashton N."/>
            <person name="Barbazuk W.B."/>
            <person name="Barker E."/>
            <person name="Bennetzen J."/>
            <person name="Bezanilla M."/>
            <person name="Blankenship R."/>
            <person name="Cho S.H."/>
            <person name="Dutcher S."/>
            <person name="Estelle M."/>
            <person name="Fawcett J.A."/>
            <person name="Gundlach H."/>
            <person name="Hanada K."/>
            <person name="Heyl A."/>
            <person name="Hicks K.A."/>
            <person name="Hugh J."/>
            <person name="Lohr M."/>
            <person name="Mayer K."/>
            <person name="Melkozernov A."/>
            <person name="Murata T."/>
            <person name="Nelson D."/>
            <person name="Pils B."/>
            <person name="Prigge M."/>
            <person name="Reiss B."/>
            <person name="Renner T."/>
            <person name="Rombauts S."/>
            <person name="Rushton P."/>
            <person name="Sanderfoot A."/>
            <person name="Schween G."/>
            <person name="Shiu S.-H."/>
            <person name="Stueber K."/>
            <person name="Theodoulou F.L."/>
            <person name="Tu H."/>
            <person name="Van de Peer Y."/>
            <person name="Verrier P.J."/>
            <person name="Waters E."/>
            <person name="Wood A."/>
            <person name="Yang L."/>
            <person name="Cove D."/>
            <person name="Cuming A."/>
            <person name="Hasebe M."/>
            <person name="Lucas S."/>
            <person name="Mishler D.B."/>
            <person name="Reski R."/>
            <person name="Grigoriev I."/>
            <person name="Quatrano R.S."/>
            <person name="Boore J.L."/>
        </authorList>
    </citation>
    <scope>NUCLEOTIDE SEQUENCE [LARGE SCALE GENOMIC DNA]</scope>
    <source>
        <strain evidence="2 3">cv. Gransden 2004</strain>
    </source>
</reference>
<dbReference type="EnsemblPlants" id="Pp3c16_8290V3.2">
    <property type="protein sequence ID" value="Pp3c16_8290V3.2"/>
    <property type="gene ID" value="Pp3c16_8290"/>
</dbReference>
<dbReference type="GO" id="GO:0008276">
    <property type="term" value="F:protein methyltransferase activity"/>
    <property type="evidence" value="ECO:0000318"/>
    <property type="project" value="GO_Central"/>
</dbReference>
<dbReference type="Gramene" id="Pp3c16_8290V3.2">
    <property type="protein sequence ID" value="Pp3c16_8290V3.2"/>
    <property type="gene ID" value="Pp3c16_8290"/>
</dbReference>
<evidence type="ECO:0008006" key="4">
    <source>
        <dbReference type="Google" id="ProtNLM"/>
    </source>
</evidence>
<dbReference type="EnsemblPlants" id="Pp3c16_8290V3.1">
    <property type="protein sequence ID" value="Pp3c16_8290V3.1"/>
    <property type="gene ID" value="Pp3c16_8290"/>
</dbReference>
<dbReference type="STRING" id="3218.A0A2K1J7Q7"/>
<dbReference type="GO" id="GO:0005634">
    <property type="term" value="C:nucleus"/>
    <property type="evidence" value="ECO:0000318"/>
    <property type="project" value="GO_Central"/>
</dbReference>
<evidence type="ECO:0000313" key="2">
    <source>
        <dbReference type="EnsemblPlants" id="Pp3c16_8290V3.1"/>
    </source>
</evidence>
<proteinExistence type="predicted"/>
<dbReference type="Pfam" id="PF10294">
    <property type="entry name" value="Methyltransf_16"/>
    <property type="match status" value="1"/>
</dbReference>